<evidence type="ECO:0000313" key="5">
    <source>
        <dbReference type="Proteomes" id="UP001174934"/>
    </source>
</evidence>
<evidence type="ECO:0000256" key="1">
    <source>
        <dbReference type="ARBA" id="ARBA00007920"/>
    </source>
</evidence>
<dbReference type="SUPFAM" id="SSF53474">
    <property type="entry name" value="alpha/beta-Hydrolases"/>
    <property type="match status" value="1"/>
</dbReference>
<feature type="region of interest" description="Disordered" evidence="2">
    <location>
        <begin position="172"/>
        <end position="194"/>
    </location>
</feature>
<proteinExistence type="inferred from homology"/>
<dbReference type="InterPro" id="IPR007751">
    <property type="entry name" value="DUF676_lipase-like"/>
</dbReference>
<feature type="compositionally biased region" description="Basic and acidic residues" evidence="2">
    <location>
        <begin position="586"/>
        <end position="595"/>
    </location>
</feature>
<comment type="similarity">
    <text evidence="1">Belongs to the putative lipase ROG1 family.</text>
</comment>
<dbReference type="PANTHER" id="PTHR47842:SF3">
    <property type="entry name" value="DUF676 DOMAIN-CONTAINING PROTEIN"/>
    <property type="match status" value="1"/>
</dbReference>
<feature type="compositionally biased region" description="Polar residues" evidence="2">
    <location>
        <begin position="14"/>
        <end position="23"/>
    </location>
</feature>
<dbReference type="Gene3D" id="3.40.50.1820">
    <property type="entry name" value="alpha/beta hydrolase"/>
    <property type="match status" value="1"/>
</dbReference>
<protein>
    <recommendedName>
        <fullName evidence="3">DUF676 domain-containing protein</fullName>
    </recommendedName>
</protein>
<feature type="compositionally biased region" description="Pro residues" evidence="2">
    <location>
        <begin position="468"/>
        <end position="479"/>
    </location>
</feature>
<name>A0AA39XKM1_9PEZI</name>
<comment type="caution">
    <text evidence="4">The sequence shown here is derived from an EMBL/GenBank/DDBJ whole genome shotgun (WGS) entry which is preliminary data.</text>
</comment>
<sequence length="670" mass="73902">MYHDANTHWKSIDPRTSSTQSLRPSMAHDEQRRTLLFIYIHGFMGNDSSFRSFPAHVHSYLKDALQETHVIHSKIYPRYKTYKAIDVARDRFSSWLEPHESPSTDVILVGHSMGGVLAAEVALKPRQGVPYGPPFQHRILGTISLDAPLLGLHPGIVVSGIASLFRPAPSPPGAAGAAGGSTESSTPLGSEPPGSLSPYSSIYSDVAPPSGVSSPNLVVSPSSSSSVSYPAPPDPYFNPPFFNDVSFVDRGWLKNIAHFANKHKQENLFEAAANHIVSHLEFGSCLADYPSLKARYSRLRSLEDVDDLNQPAGSETLVRVRFVNYYTASTGLPKKPKKPTSPGPDPGHPPQTLNVLLEAPAGPQETSSFNNTRSPDAKSSASTPRISLEDHSDHGNNHDFLSELDPVPELDDEPPPYAQDDAATTPTPTQPSSITTTNSRPTTGLTNDPNTSGQLTTTTTTDLDLQLPPVPDLPVPPQAPDLTKYTDKEARKQVEKEAKRAKKAYDQAVKDRDKIIKERQKFIEKRQRKAAKDAEKAVKDADKERKKAEQLKQKQLQKEGQELQKELEALRVSGGGGEQQQQQNQPREKDKEEKKKKLRKFCMLPSKVNGLRDPTWVQVYMEDVDEVGAHCGLFFPGPHYEKLVGDVGERVVGWVQEDASRRAIFDFDLD</sequence>
<organism evidence="4 5">
    <name type="scientific">Bombardia bombarda</name>
    <dbReference type="NCBI Taxonomy" id="252184"/>
    <lineage>
        <taxon>Eukaryota</taxon>
        <taxon>Fungi</taxon>
        <taxon>Dikarya</taxon>
        <taxon>Ascomycota</taxon>
        <taxon>Pezizomycotina</taxon>
        <taxon>Sordariomycetes</taxon>
        <taxon>Sordariomycetidae</taxon>
        <taxon>Sordariales</taxon>
        <taxon>Lasiosphaeriaceae</taxon>
        <taxon>Bombardia</taxon>
    </lineage>
</organism>
<dbReference type="CDD" id="cd06503">
    <property type="entry name" value="ATP-synt_Fo_b"/>
    <property type="match status" value="1"/>
</dbReference>
<feature type="domain" description="DUF676" evidence="3">
    <location>
        <begin position="34"/>
        <end position="152"/>
    </location>
</feature>
<accession>A0AA39XKM1</accession>
<feature type="compositionally biased region" description="Low complexity" evidence="2">
    <location>
        <begin position="454"/>
        <end position="467"/>
    </location>
</feature>
<feature type="compositionally biased region" description="Polar residues" evidence="2">
    <location>
        <begin position="438"/>
        <end position="453"/>
    </location>
</feature>
<feature type="compositionally biased region" description="Pro residues" evidence="2">
    <location>
        <begin position="339"/>
        <end position="349"/>
    </location>
</feature>
<feature type="compositionally biased region" description="Basic and acidic residues" evidence="2">
    <location>
        <begin position="1"/>
        <end position="13"/>
    </location>
</feature>
<dbReference type="Proteomes" id="UP001174934">
    <property type="component" value="Unassembled WGS sequence"/>
</dbReference>
<dbReference type="Pfam" id="PF05057">
    <property type="entry name" value="DUF676"/>
    <property type="match status" value="1"/>
</dbReference>
<dbReference type="AlphaFoldDB" id="A0AA39XKM1"/>
<feature type="compositionally biased region" description="Low complexity" evidence="2">
    <location>
        <begin position="180"/>
        <end position="194"/>
    </location>
</feature>
<feature type="region of interest" description="Disordered" evidence="2">
    <location>
        <begin position="331"/>
        <end position="596"/>
    </location>
</feature>
<feature type="compositionally biased region" description="Basic and acidic residues" evidence="2">
    <location>
        <begin position="387"/>
        <end position="401"/>
    </location>
</feature>
<feature type="compositionally biased region" description="Low complexity" evidence="2">
    <location>
        <begin position="418"/>
        <end position="437"/>
    </location>
</feature>
<reference evidence="4" key="1">
    <citation type="submission" date="2023-06" db="EMBL/GenBank/DDBJ databases">
        <title>Genome-scale phylogeny and comparative genomics of the fungal order Sordariales.</title>
        <authorList>
            <consortium name="Lawrence Berkeley National Laboratory"/>
            <person name="Hensen N."/>
            <person name="Bonometti L."/>
            <person name="Westerberg I."/>
            <person name="Brannstrom I.O."/>
            <person name="Guillou S."/>
            <person name="Cros-Aarteil S."/>
            <person name="Calhoun S."/>
            <person name="Haridas S."/>
            <person name="Kuo A."/>
            <person name="Mondo S."/>
            <person name="Pangilinan J."/>
            <person name="Riley R."/>
            <person name="LaButti K."/>
            <person name="Andreopoulos B."/>
            <person name="Lipzen A."/>
            <person name="Chen C."/>
            <person name="Yanf M."/>
            <person name="Daum C."/>
            <person name="Ng V."/>
            <person name="Clum A."/>
            <person name="Steindorff A."/>
            <person name="Ohm R."/>
            <person name="Martin F."/>
            <person name="Silar P."/>
            <person name="Natvig D."/>
            <person name="Lalanne C."/>
            <person name="Gautier V."/>
            <person name="Ament-velasquez S.L."/>
            <person name="Kruys A."/>
            <person name="Hutchinson M.I."/>
            <person name="Powell A.J."/>
            <person name="Barry K."/>
            <person name="Miller A.N."/>
            <person name="Grigoriev I.V."/>
            <person name="Debuchy R."/>
            <person name="Gladieux P."/>
            <person name="Thoren M.H."/>
            <person name="Johannesson H."/>
        </authorList>
    </citation>
    <scope>NUCLEOTIDE SEQUENCE</scope>
    <source>
        <strain evidence="4">SMH3391-2</strain>
    </source>
</reference>
<feature type="compositionally biased region" description="Basic and acidic residues" evidence="2">
    <location>
        <begin position="484"/>
        <end position="569"/>
    </location>
</feature>
<dbReference type="InterPro" id="IPR029058">
    <property type="entry name" value="AB_hydrolase_fold"/>
</dbReference>
<evidence type="ECO:0000259" key="3">
    <source>
        <dbReference type="Pfam" id="PF05057"/>
    </source>
</evidence>
<feature type="compositionally biased region" description="Polar residues" evidence="2">
    <location>
        <begin position="364"/>
        <end position="385"/>
    </location>
</feature>
<keyword evidence="5" id="KW-1185">Reference proteome</keyword>
<evidence type="ECO:0000313" key="4">
    <source>
        <dbReference type="EMBL" id="KAK0635410.1"/>
    </source>
</evidence>
<dbReference type="EMBL" id="JAULSR010000001">
    <property type="protein sequence ID" value="KAK0635410.1"/>
    <property type="molecule type" value="Genomic_DNA"/>
</dbReference>
<evidence type="ECO:0000256" key="2">
    <source>
        <dbReference type="SAM" id="MobiDB-lite"/>
    </source>
</evidence>
<feature type="region of interest" description="Disordered" evidence="2">
    <location>
        <begin position="1"/>
        <end position="27"/>
    </location>
</feature>
<gene>
    <name evidence="4" type="ORF">B0T17DRAFT_586932</name>
</gene>
<dbReference type="PANTHER" id="PTHR47842">
    <property type="entry name" value="EXPRESSED PROTEIN"/>
    <property type="match status" value="1"/>
</dbReference>